<keyword evidence="2" id="KW-1185">Reference proteome</keyword>
<organism evidence="1 2">
    <name type="scientific">Methanobrevibacter arboriphilus</name>
    <dbReference type="NCBI Taxonomy" id="39441"/>
    <lineage>
        <taxon>Archaea</taxon>
        <taxon>Methanobacteriati</taxon>
        <taxon>Methanobacteriota</taxon>
        <taxon>Methanomada group</taxon>
        <taxon>Methanobacteria</taxon>
        <taxon>Methanobacteriales</taxon>
        <taxon>Methanobacteriaceae</taxon>
        <taxon>Methanobrevibacter</taxon>
    </lineage>
</organism>
<protein>
    <submittedName>
        <fullName evidence="1">Uncharacterized protein</fullName>
    </submittedName>
</protein>
<evidence type="ECO:0000313" key="1">
    <source>
        <dbReference type="EMBL" id="BBL62603.1"/>
    </source>
</evidence>
<accession>A0ACA8R6S7</accession>
<reference evidence="1" key="1">
    <citation type="submission" date="2019-06" db="EMBL/GenBank/DDBJ databases">
        <title>Complete genome sequence of Methanobrevibacter arboriphilus strain SA.</title>
        <authorList>
            <person name="Asakawa S."/>
        </authorList>
    </citation>
    <scope>NUCLEOTIDE SEQUENCE</scope>
    <source>
        <strain evidence="1">SA</strain>
    </source>
</reference>
<sequence>MTMIFSLKNIKNQVWINFLIDKLLIDIYLIDKSLIDYFLIDSSLINKFFNG</sequence>
<dbReference type="EMBL" id="AP019779">
    <property type="protein sequence ID" value="BBL62603.1"/>
    <property type="molecule type" value="Genomic_DNA"/>
</dbReference>
<name>A0ACA8R6S7_METAZ</name>
<proteinExistence type="predicted"/>
<dbReference type="Proteomes" id="UP000825015">
    <property type="component" value="Chromosome"/>
</dbReference>
<evidence type="ECO:0000313" key="2">
    <source>
        <dbReference type="Proteomes" id="UP000825015"/>
    </source>
</evidence>
<gene>
    <name evidence="1" type="ORF">MarbSA_16430</name>
</gene>